<keyword evidence="5" id="KW-0234">DNA repair</keyword>
<keyword evidence="9" id="KW-1185">Reference proteome</keyword>
<proteinExistence type="inferred from homology"/>
<dbReference type="GO" id="GO:0051604">
    <property type="term" value="P:protein maturation"/>
    <property type="evidence" value="ECO:0007669"/>
    <property type="project" value="UniProtKB-UniRule"/>
</dbReference>
<dbReference type="Pfam" id="PF12460">
    <property type="entry name" value="MMS19_C"/>
    <property type="match status" value="1"/>
</dbReference>
<comment type="function">
    <text evidence="5">Key component of the cytosolic iron-sulfur protein assembly (CIA) complex, a multiprotein complex that mediates the incorporation of iron-sulfur cluster into apoproteins specifically involved in DNA metabolism and genomic integrity. In the CIA complex, MMS19 acts as an adapter between early-acting CIA components and a subset of cellular target iron-sulfur proteins.</text>
</comment>
<dbReference type="Pfam" id="PF14500">
    <property type="entry name" value="MMS19_N"/>
    <property type="match status" value="1"/>
</dbReference>
<comment type="similarity">
    <text evidence="2 5">Belongs to the MET18/MMS19 family.</text>
</comment>
<evidence type="ECO:0000313" key="8">
    <source>
        <dbReference type="EMBL" id="THU86243.1"/>
    </source>
</evidence>
<keyword evidence="3" id="KW-0677">Repeat</keyword>
<dbReference type="PANTHER" id="PTHR12891:SF0">
    <property type="entry name" value="MMS19 NUCLEOTIDE EXCISION REPAIR PROTEIN HOMOLOG"/>
    <property type="match status" value="1"/>
</dbReference>
<evidence type="ECO:0000259" key="6">
    <source>
        <dbReference type="Pfam" id="PF12460"/>
    </source>
</evidence>
<evidence type="ECO:0000256" key="2">
    <source>
        <dbReference type="ARBA" id="ARBA00009340"/>
    </source>
</evidence>
<dbReference type="AlphaFoldDB" id="A0A4S8LCB7"/>
<evidence type="ECO:0000256" key="5">
    <source>
        <dbReference type="RuleBase" id="RU367072"/>
    </source>
</evidence>
<dbReference type="GO" id="GO:0016226">
    <property type="term" value="P:iron-sulfur cluster assembly"/>
    <property type="evidence" value="ECO:0007669"/>
    <property type="project" value="UniProtKB-UniRule"/>
</dbReference>
<feature type="domain" description="MMS19 N-terminal" evidence="7">
    <location>
        <begin position="38"/>
        <end position="298"/>
    </location>
</feature>
<reference evidence="8 9" key="1">
    <citation type="journal article" date="2019" name="Nat. Ecol. Evol.">
        <title>Megaphylogeny resolves global patterns of mushroom evolution.</title>
        <authorList>
            <person name="Varga T."/>
            <person name="Krizsan K."/>
            <person name="Foldi C."/>
            <person name="Dima B."/>
            <person name="Sanchez-Garcia M."/>
            <person name="Sanchez-Ramirez S."/>
            <person name="Szollosi G.J."/>
            <person name="Szarkandi J.G."/>
            <person name="Papp V."/>
            <person name="Albert L."/>
            <person name="Andreopoulos W."/>
            <person name="Angelini C."/>
            <person name="Antonin V."/>
            <person name="Barry K.W."/>
            <person name="Bougher N.L."/>
            <person name="Buchanan P."/>
            <person name="Buyck B."/>
            <person name="Bense V."/>
            <person name="Catcheside P."/>
            <person name="Chovatia M."/>
            <person name="Cooper J."/>
            <person name="Damon W."/>
            <person name="Desjardin D."/>
            <person name="Finy P."/>
            <person name="Geml J."/>
            <person name="Haridas S."/>
            <person name="Hughes K."/>
            <person name="Justo A."/>
            <person name="Karasinski D."/>
            <person name="Kautmanova I."/>
            <person name="Kiss B."/>
            <person name="Kocsube S."/>
            <person name="Kotiranta H."/>
            <person name="LaButti K.M."/>
            <person name="Lechner B.E."/>
            <person name="Liimatainen K."/>
            <person name="Lipzen A."/>
            <person name="Lukacs Z."/>
            <person name="Mihaltcheva S."/>
            <person name="Morgado L.N."/>
            <person name="Niskanen T."/>
            <person name="Noordeloos M.E."/>
            <person name="Ohm R.A."/>
            <person name="Ortiz-Santana B."/>
            <person name="Ovrebo C."/>
            <person name="Racz N."/>
            <person name="Riley R."/>
            <person name="Savchenko A."/>
            <person name="Shiryaev A."/>
            <person name="Soop K."/>
            <person name="Spirin V."/>
            <person name="Szebenyi C."/>
            <person name="Tomsovsky M."/>
            <person name="Tulloss R.E."/>
            <person name="Uehling J."/>
            <person name="Grigoriev I.V."/>
            <person name="Vagvolgyi C."/>
            <person name="Papp T."/>
            <person name="Martin F.M."/>
            <person name="Miettinen O."/>
            <person name="Hibbett D.S."/>
            <person name="Nagy L.G."/>
        </authorList>
    </citation>
    <scope>NUCLEOTIDE SEQUENCE [LARGE SCALE GENOMIC DNA]</scope>
    <source>
        <strain evidence="8 9">CBS 962.96</strain>
    </source>
</reference>
<dbReference type="SUPFAM" id="SSF48371">
    <property type="entry name" value="ARM repeat"/>
    <property type="match status" value="2"/>
</dbReference>
<gene>
    <name evidence="8" type="ORF">K435DRAFT_731680</name>
</gene>
<dbReference type="InterPro" id="IPR039920">
    <property type="entry name" value="MMS19"/>
</dbReference>
<evidence type="ECO:0000256" key="1">
    <source>
        <dbReference type="ARBA" id="ARBA00004123"/>
    </source>
</evidence>
<dbReference type="GO" id="GO:0005634">
    <property type="term" value="C:nucleus"/>
    <property type="evidence" value="ECO:0007669"/>
    <property type="project" value="UniProtKB-SubCell"/>
</dbReference>
<dbReference type="InterPro" id="IPR011989">
    <property type="entry name" value="ARM-like"/>
</dbReference>
<accession>A0A4S8LCB7</accession>
<evidence type="ECO:0000259" key="7">
    <source>
        <dbReference type="Pfam" id="PF14500"/>
    </source>
</evidence>
<sequence>MESTERLVRTWMASGRDEEVRETASEIANGKTTLLNVVKALGEYLTSEEDGVRTKGVEFLSSVLKLCPPEKLNRQSARVLAKFYCSKLEDFDTIIPALKGLDTLTALPSFTEEDVLDTVNAIFKHVRMKALAQNNRFLVFTIIDTLMARHRDVMKNMNDSFISQYVVLAEGEKDPRNLLVAFAIARVVLIEFDIADFVESLHDIVFCYFPIMFRPPPNDPYGITTEELRLALRRCLCATPLFGPLTLPGFLEKLIAGSPAVKQDTLETMSECFPVYGSALAQSNARKLWNALKLEIFQPTDPVTEAKALTTTQDLVKTIYSDNSDGQAEDQEIEGLAKDVCEECITILREPDKSQAKSAIKVLCAFTSTTPAISRYTLSQTVPHLIGLFTRPDDTSSRPSVLLLLSDLISAARDDCMEKAEGSEVALTPYKDELLGILSSGLKTPSSRQPTLACLLGLVSTKNLLSVEEIGFIVHNINEILESDPQDIDDSSSPIIKLLSSITALSPHHIREQTLPLLFGSLPDRAPERNAAADRVKLWRTLSALSTLCTEPELFETFVIRLLTKLDLLCFPAMADADKEPAAAYAHSILTTIYQTVLAKAEDGHADVPKYIESLVPRLFHLFIYSAFAFDNDSVANDPKLVATGGHIITVIVRSLTQQRQESYESDLFSAYMDGNFKNITEGQQKIPPSISFRPFGNSTTPAQRNIVSLFSAAIIGLRKEVKLPVSDTSVFLTDMLDWSLSKADNDLQRTAVWQAISSISNKRAEDALTFLQANLEAFWSNKIVDHSLSSETREHAVKGWIWISKALVVSNHTMSSSYTERLFEVFSDESINWVAAKGFGDIVSTNDILTKQNHAIIKLLYAQKFVTKLLPRIVDGAKDSSKPQEQVAHLVALTSLISSAPKALYSHKMSELIPLLIRGLDLPENAIRVKVIDTFLAVAEGGSPDKSLVSEHAPSLVNTMLKNSLLQEMPSVKVRISALKYLGVIPDIVRSDVLLPLKVHVIKELDKALDDPKRLVRKEAVDARTSWFKLGG</sequence>
<dbReference type="OrthoDB" id="342900at2759"/>
<evidence type="ECO:0000256" key="3">
    <source>
        <dbReference type="ARBA" id="ARBA00022737"/>
    </source>
</evidence>
<name>A0A4S8LCB7_DENBC</name>
<dbReference type="InterPro" id="IPR016024">
    <property type="entry name" value="ARM-type_fold"/>
</dbReference>
<dbReference type="GO" id="GO:0097361">
    <property type="term" value="C:cytosolic [4Fe-4S] assembly targeting complex"/>
    <property type="evidence" value="ECO:0007669"/>
    <property type="project" value="UniProtKB-UniRule"/>
</dbReference>
<keyword evidence="5" id="KW-0227">DNA damage</keyword>
<dbReference type="Proteomes" id="UP000297245">
    <property type="component" value="Unassembled WGS sequence"/>
</dbReference>
<dbReference type="InterPro" id="IPR029240">
    <property type="entry name" value="MMS19_N"/>
</dbReference>
<feature type="domain" description="MMS19 C-terminal" evidence="6">
    <location>
        <begin position="541"/>
        <end position="987"/>
    </location>
</feature>
<organism evidence="8 9">
    <name type="scientific">Dendrothele bispora (strain CBS 962.96)</name>
    <dbReference type="NCBI Taxonomy" id="1314807"/>
    <lineage>
        <taxon>Eukaryota</taxon>
        <taxon>Fungi</taxon>
        <taxon>Dikarya</taxon>
        <taxon>Basidiomycota</taxon>
        <taxon>Agaricomycotina</taxon>
        <taxon>Agaricomycetes</taxon>
        <taxon>Agaricomycetidae</taxon>
        <taxon>Agaricales</taxon>
        <taxon>Agaricales incertae sedis</taxon>
        <taxon>Dendrothele</taxon>
    </lineage>
</organism>
<dbReference type="InterPro" id="IPR024687">
    <property type="entry name" value="MMS19_C"/>
</dbReference>
<dbReference type="GO" id="GO:0006281">
    <property type="term" value="P:DNA repair"/>
    <property type="evidence" value="ECO:0007669"/>
    <property type="project" value="UniProtKB-UniRule"/>
</dbReference>
<dbReference type="Gene3D" id="1.25.10.10">
    <property type="entry name" value="Leucine-rich Repeat Variant"/>
    <property type="match status" value="2"/>
</dbReference>
<dbReference type="PANTHER" id="PTHR12891">
    <property type="entry name" value="DNA REPAIR/TRANSCRIPTION PROTEIN MET18/MMS19"/>
    <property type="match status" value="1"/>
</dbReference>
<evidence type="ECO:0000313" key="9">
    <source>
        <dbReference type="Proteomes" id="UP000297245"/>
    </source>
</evidence>
<protein>
    <recommendedName>
        <fullName evidence="5">MMS19 nucleotide excision repair protein</fullName>
    </recommendedName>
</protein>
<evidence type="ECO:0000256" key="4">
    <source>
        <dbReference type="ARBA" id="ARBA00023242"/>
    </source>
</evidence>
<keyword evidence="4 5" id="KW-0539">Nucleus</keyword>
<dbReference type="EMBL" id="ML179506">
    <property type="protein sequence ID" value="THU86243.1"/>
    <property type="molecule type" value="Genomic_DNA"/>
</dbReference>
<comment type="subcellular location">
    <subcellularLocation>
        <location evidence="1 5">Nucleus</location>
    </subcellularLocation>
</comment>